<feature type="compositionally biased region" description="Polar residues" evidence="2">
    <location>
        <begin position="2059"/>
        <end position="2081"/>
    </location>
</feature>
<dbReference type="OrthoDB" id="6262491at2759"/>
<dbReference type="PANTHER" id="PTHR19855">
    <property type="entry name" value="WD40 REPEAT PROTEIN 12, 37"/>
    <property type="match status" value="1"/>
</dbReference>
<dbReference type="VEuPathDB" id="GiardiaDB:GL50581_1021"/>
<protein>
    <submittedName>
        <fullName evidence="3">Uncharacterized protein</fullName>
    </submittedName>
</protein>
<dbReference type="OMA" id="WDARIMS"/>
<dbReference type="InterPro" id="IPR001680">
    <property type="entry name" value="WD40_rpt"/>
</dbReference>
<dbReference type="PANTHER" id="PTHR19855:SF11">
    <property type="entry name" value="RIBOSOME BIOGENESIS PROTEIN WDR12"/>
    <property type="match status" value="1"/>
</dbReference>
<gene>
    <name evidence="3" type="ORF">GL50581_1021</name>
</gene>
<evidence type="ECO:0000313" key="3">
    <source>
        <dbReference type="EMBL" id="EET01713.1"/>
    </source>
</evidence>
<dbReference type="Pfam" id="PF00400">
    <property type="entry name" value="WD40"/>
    <property type="match status" value="1"/>
</dbReference>
<feature type="region of interest" description="Disordered" evidence="2">
    <location>
        <begin position="666"/>
        <end position="687"/>
    </location>
</feature>
<evidence type="ECO:0000313" key="4">
    <source>
        <dbReference type="Proteomes" id="UP000002488"/>
    </source>
</evidence>
<accession>C6LQJ2</accession>
<dbReference type="PROSITE" id="PS50082">
    <property type="entry name" value="WD_REPEATS_2"/>
    <property type="match status" value="1"/>
</dbReference>
<dbReference type="Proteomes" id="UP000002488">
    <property type="component" value="Unassembled WGS sequence"/>
</dbReference>
<keyword evidence="1" id="KW-0853">WD repeat</keyword>
<organism evidence="3 4">
    <name type="scientific">Giardia intestinalis (strain ATCC 50581 / GS clone H7)</name>
    <name type="common">Giardia lamblia</name>
    <dbReference type="NCBI Taxonomy" id="598745"/>
    <lineage>
        <taxon>Eukaryota</taxon>
        <taxon>Metamonada</taxon>
        <taxon>Diplomonadida</taxon>
        <taxon>Hexamitidae</taxon>
        <taxon>Giardiinae</taxon>
        <taxon>Giardia</taxon>
    </lineage>
</organism>
<evidence type="ECO:0000256" key="2">
    <source>
        <dbReference type="SAM" id="MobiDB-lite"/>
    </source>
</evidence>
<dbReference type="SMART" id="SM00320">
    <property type="entry name" value="WD40"/>
    <property type="match status" value="6"/>
</dbReference>
<evidence type="ECO:0000256" key="1">
    <source>
        <dbReference type="PROSITE-ProRule" id="PRU00221"/>
    </source>
</evidence>
<feature type="region of interest" description="Disordered" evidence="2">
    <location>
        <begin position="1001"/>
        <end position="1021"/>
    </location>
</feature>
<feature type="region of interest" description="Disordered" evidence="2">
    <location>
        <begin position="1995"/>
        <end position="2026"/>
    </location>
</feature>
<dbReference type="InterPro" id="IPR036322">
    <property type="entry name" value="WD40_repeat_dom_sf"/>
</dbReference>
<comment type="caution">
    <text evidence="3">The sequence shown here is derived from an EMBL/GenBank/DDBJ whole genome shotgun (WGS) entry which is preliminary data.</text>
</comment>
<name>C6LQJ2_GIAIB</name>
<dbReference type="SUPFAM" id="SSF50978">
    <property type="entry name" value="WD40 repeat-like"/>
    <property type="match status" value="1"/>
</dbReference>
<feature type="region of interest" description="Disordered" evidence="2">
    <location>
        <begin position="2052"/>
        <end position="2094"/>
    </location>
</feature>
<reference evidence="3 4" key="1">
    <citation type="journal article" date="2009" name="PLoS Pathog.">
        <title>Draft genome sequencing of giardia intestinalis assemblage B isolate GS: is human giardiasis caused by two different species?</title>
        <authorList>
            <person name="Franzen O."/>
            <person name="Jerlstrom-Hultqvist J."/>
            <person name="Castro E."/>
            <person name="Sherwood E."/>
            <person name="Ankarklev J."/>
            <person name="Reiner D.S."/>
            <person name="Palm D."/>
            <person name="Andersson J.O."/>
            <person name="Andersson B."/>
            <person name="Svard S.G."/>
        </authorList>
    </citation>
    <scope>NUCLEOTIDE SEQUENCE [LARGE SCALE GENOMIC DNA]</scope>
    <source>
        <strain evidence="4">ATCC 50581 / GS clone H7</strain>
    </source>
</reference>
<dbReference type="Gene3D" id="2.130.10.10">
    <property type="entry name" value="YVTN repeat-like/Quinoprotein amine dehydrogenase"/>
    <property type="match status" value="2"/>
</dbReference>
<dbReference type="EMBL" id="ACGJ01001336">
    <property type="protein sequence ID" value="EET01713.1"/>
    <property type="molecule type" value="Genomic_DNA"/>
</dbReference>
<dbReference type="PROSITE" id="PS50294">
    <property type="entry name" value="WD_REPEATS_REGION"/>
    <property type="match status" value="1"/>
</dbReference>
<dbReference type="InterPro" id="IPR015943">
    <property type="entry name" value="WD40/YVTN_repeat-like_dom_sf"/>
</dbReference>
<proteinExistence type="predicted"/>
<sequence length="2204" mass="245258">MELRYINSLFFRRFGSHAVTITSVSPANELGILFAGMSNGCLVAWDMRYEPSPLARVVVYHAHKGAIKTLCWQPYYRLLFSGSVDGLVKIWDPSFTDFLDVSGTMTDHSALAQIFSNEKSNPIIERYKYTVQPLITEEETVSPSPSTIKLTRLVQSLGDFARPIVKISYIAHHIAVLSLDGYITVYYPDPHRDLTILKYPLFIRVARIFLGHQQLDRIKNFSTLQLGYSLQEPIHRDSLLECYNFPVSDYAYKRVMSTKLLSAIRPTPTTSNASLHSASSQKEAIQLSSASCDMRDGLNLQDIVSGNQQDNVRALSVTRKGADVDVNAPLDYNVNPLLTEPVMPTSLTVDADNTTFYVGDSNGTVHSLSVLDGKVFYKNQIKYVSNNSVLDCCFIPRESSLIATGADGTVRGIIAMTGKNYFGRMGPKGVVFTRVLHCPKRRLVEYEDLMSSRPESAQFVKQIRAKMRQPGSSLDAIHKTDELLEDIMTQTLEEQQLKTMLQKNRNQEMREQSVAETDLTALFTGQSAKKEVTARETYQYDSRVGGSMKIDEGSNSDLRRKDDNIILMDANGLILIVDSATNITLFEAMYPEVGPVPAALMAKATEIGVFLTTPVVTQPRRSLNYQFYAIAKMSLSLQEEYWILRGRFAKTMAKVDQKDKLESYMTDSSAKKGSTRAASEHKPINSQLKVQRRAKSKNSIESMDEKVSATKVSILNCYEDMQLVDMFILKLPPDLNPRGEVIIGVVRPMCVDFFKPIYKHAGQTRGIGHSKPIQLLSILPAPPLPFFEPADGTQKDTMLLTGDKGGASLLGDQSQRCVSTINVNPILHRSGATRIDDNTAQSVQVSKENTTMEDMVCKQTESVSATAQSYYKQNIVQELSNISESKTTDILSSMDEPVSEDYVQAQLQQNRLKYRNNSIKSRTSANTETDFVSAIINGDINVSHGEKEASRRTYSVQDIIKNQLDSIASISTKRSLSPNDPHSRMTAFAEMRHSIIKSLTASRARSPTATSPAGNIPTRSNQVMQKGDDLTLQELQVSTTAGMDPDSSQISVQQSTVASSRLSNLILSKRVADSQLNRINQPEAQVKQFAPYLPPEVDIVHHIVGHHTDTSGRLPLISRSGVRAAAKRKLMPPFYILSCSCDNDVYTWDARIMSRPYHHYTFSFDVLKYARILNLSQITGIVLDAASILFHKYLVDGATMATRSASLGMYSDSMFKASGSQQIRKLLLSNSRLHNGEGSESDERMIELKESNRFCQHNPETETGDQENLSASLSSKMKNVSDRVRQEKLKKEAETRQEELFTRLAHGLSATGKSFQLSAAQKGASGVRSSNYTNYHVDDADIRVRLLKLGKSGLLDKEAVKSLINQVPTETKVYTQKAKDMSFLDFDRFYVLHPDVLNMIAGIAEDNTAMEDSHLGISPHYAGKFGKNSLYNIISQSDVIPTELLCDINSSITNENCTDSRLVEAANKSGLSLDAILSEERTQSQSQFNRQVYFEIKKLSELPSASRFLAVEPCNFLLIGHEDGSLTAMVTTIKQSFQGASKEIKPAKDAVSDSAILKKSDIPMANNKAVARQTTFFRVLAGHSECVSCMCYILTDQCCYICSASIDGSILCLIHPLLGDFRLQYSIWSKFVSDLDKETLQAPNDDTKEAEDILSEAQRSPEIIEFLQGTKAFLIAGTSLGSVYFITFPLQSPLRMALFFQIEPFMQAYIKGVDSMNKPSIVAAQNDPEAQQSMGTLASPSFSIKLLDYCCDTMTIVLESGHVLQFDQVSLYYKHWLYFSNTGKVAVDPSNTSHYFSQIAYDNLSHNLILSKASSPLCSSRDTIKVPPNSPYFSSCFSAFLQHFPFKLMPQRIFSAYAQTTRKPVSADDVHEIRRREVVDESDDNKIVAAYVIFPVMLDTLRTGGDCALSEHGVLNNTTTTAPNDIKSYASVEDVLQTYNPSHNLIRKDQASVEKVFYSNGKVLERPINKALDQGQKYYDEKLRTWRYILPEDRLPDEQPRRKPPSVLSKQSEGRAVSRSKSTTPMRYINTSATAVKVSTIIQRSVSLGMSSKGELRQGRSQLSSNLGSTRSSAPNRQQTNRVEEQLHDNPVPETLGLSTRRVEKASEDISMVGALNKKSTVCIGYASGLIRIYSDVGQILEEFSYDSPACSFRAIRADDVGKQIILSMEPEMRVIAASTIWMGFSDGRLTMERCSALLGCSIS</sequence>
<feature type="repeat" description="WD" evidence="1">
    <location>
        <begin position="60"/>
        <end position="92"/>
    </location>
</feature>